<evidence type="ECO:0000256" key="1">
    <source>
        <dbReference type="SAM" id="MobiDB-lite"/>
    </source>
</evidence>
<keyword evidence="3" id="KW-1185">Reference proteome</keyword>
<feature type="region of interest" description="Disordered" evidence="1">
    <location>
        <begin position="1"/>
        <end position="28"/>
    </location>
</feature>
<dbReference type="WBParaSite" id="TASK_0000592901-mRNA-1">
    <property type="protein sequence ID" value="TASK_0000592901-mRNA-1"/>
    <property type="gene ID" value="TASK_0000592901"/>
</dbReference>
<dbReference type="AlphaFoldDB" id="A0A0R3W6T4"/>
<gene>
    <name evidence="2" type="ORF">TASK_LOCUS5930</name>
</gene>
<name>A0A0R3W6T4_TAEAS</name>
<evidence type="ECO:0000313" key="4">
    <source>
        <dbReference type="WBParaSite" id="TASK_0000592901-mRNA-1"/>
    </source>
</evidence>
<reference evidence="4" key="1">
    <citation type="submission" date="2017-02" db="UniProtKB">
        <authorList>
            <consortium name="WormBaseParasite"/>
        </authorList>
    </citation>
    <scope>IDENTIFICATION</scope>
</reference>
<dbReference type="EMBL" id="UYRS01018452">
    <property type="protein sequence ID" value="VDK35859.1"/>
    <property type="molecule type" value="Genomic_DNA"/>
</dbReference>
<organism evidence="4">
    <name type="scientific">Taenia asiatica</name>
    <name type="common">Asian tapeworm</name>
    <dbReference type="NCBI Taxonomy" id="60517"/>
    <lineage>
        <taxon>Eukaryota</taxon>
        <taxon>Metazoa</taxon>
        <taxon>Spiralia</taxon>
        <taxon>Lophotrochozoa</taxon>
        <taxon>Platyhelminthes</taxon>
        <taxon>Cestoda</taxon>
        <taxon>Eucestoda</taxon>
        <taxon>Cyclophyllidea</taxon>
        <taxon>Taeniidae</taxon>
        <taxon>Taenia</taxon>
    </lineage>
</organism>
<dbReference type="OrthoDB" id="6265856at2759"/>
<protein>
    <submittedName>
        <fullName evidence="2 4">Uncharacterized protein</fullName>
    </submittedName>
</protein>
<accession>A0A0R3W6T4</accession>
<sequence>MGSLKSKSVRKLPPSPPPWIESAHPRQKRDEVVSRAVEVDFSEMKVLVDKCVQIHPEVMEEKTSMESFQPSVVALETRPTNEPPRGDHSLPGMFTAMDDLDLLASAHLTGGLDEELLMDILMDELTFTGSEENACVDVEQCLRQLLVDLEEKSLEKTINRGMTFLTVAKRPLQPKQSTICAKRRRIGMEESYGI</sequence>
<evidence type="ECO:0000313" key="2">
    <source>
        <dbReference type="EMBL" id="VDK35859.1"/>
    </source>
</evidence>
<reference evidence="2 3" key="2">
    <citation type="submission" date="2018-11" db="EMBL/GenBank/DDBJ databases">
        <authorList>
            <consortium name="Pathogen Informatics"/>
        </authorList>
    </citation>
    <scope>NUCLEOTIDE SEQUENCE [LARGE SCALE GENOMIC DNA]</scope>
</reference>
<dbReference type="Proteomes" id="UP000282613">
    <property type="component" value="Unassembled WGS sequence"/>
</dbReference>
<proteinExistence type="predicted"/>
<evidence type="ECO:0000313" key="3">
    <source>
        <dbReference type="Proteomes" id="UP000282613"/>
    </source>
</evidence>